<evidence type="ECO:0000256" key="3">
    <source>
        <dbReference type="ARBA" id="ARBA00023163"/>
    </source>
</evidence>
<keyword evidence="1" id="KW-0805">Transcription regulation</keyword>
<keyword evidence="3" id="KW-0804">Transcription</keyword>
<dbReference type="InterPro" id="IPR036390">
    <property type="entry name" value="WH_DNA-bd_sf"/>
</dbReference>
<evidence type="ECO:0000259" key="4">
    <source>
        <dbReference type="PROSITE" id="PS50949"/>
    </source>
</evidence>
<reference evidence="5 6" key="1">
    <citation type="submission" date="2021-01" db="EMBL/GenBank/DDBJ databases">
        <title>Genomic Encyclopedia of Type Strains, Phase IV (KMG-IV): sequencing the most valuable type-strain genomes for metagenomic binning, comparative biology and taxonomic classification.</title>
        <authorList>
            <person name="Goeker M."/>
        </authorList>
    </citation>
    <scope>NUCLEOTIDE SEQUENCE [LARGE SCALE GENOMIC DNA]</scope>
    <source>
        <strain evidence="5 6">DSM 105453</strain>
    </source>
</reference>
<dbReference type="GO" id="GO:0003677">
    <property type="term" value="F:DNA binding"/>
    <property type="evidence" value="ECO:0007669"/>
    <property type="project" value="UniProtKB-KW"/>
</dbReference>
<dbReference type="InterPro" id="IPR000524">
    <property type="entry name" value="Tscrpt_reg_HTH_GntR"/>
</dbReference>
<dbReference type="Pfam" id="PF00392">
    <property type="entry name" value="GntR"/>
    <property type="match status" value="1"/>
</dbReference>
<dbReference type="InterPro" id="IPR036388">
    <property type="entry name" value="WH-like_DNA-bd_sf"/>
</dbReference>
<evidence type="ECO:0000313" key="5">
    <source>
        <dbReference type="EMBL" id="MBM7715045.1"/>
    </source>
</evidence>
<dbReference type="SMART" id="SM00895">
    <property type="entry name" value="FCD"/>
    <property type="match status" value="1"/>
</dbReference>
<sequence length="223" mass="25860">MDVKRGLGMEPIHRKTTKEMVYEQLKKAILVRELSHKEIFTETMLANSLNTSRTPVREAVADLINEGLMVHIPRKGFKVREITEKEMDQIIFLRTSIEVQGIKILSDIITEEEVRQLYKIVERQEKVIASNDSIKFIELDQLFHRKILQFAGQELLEQFLSELYNMARLMGHTALMKEGRITEVIQEHLDIVKALESKDGELAIKVMENHLLSTVDSVRNFTD</sequence>
<dbReference type="EMBL" id="JAFBFH010000011">
    <property type="protein sequence ID" value="MBM7715045.1"/>
    <property type="molecule type" value="Genomic_DNA"/>
</dbReference>
<evidence type="ECO:0000256" key="2">
    <source>
        <dbReference type="ARBA" id="ARBA00023125"/>
    </source>
</evidence>
<keyword evidence="6" id="KW-1185">Reference proteome</keyword>
<dbReference type="Proteomes" id="UP000823485">
    <property type="component" value="Unassembled WGS sequence"/>
</dbReference>
<name>A0ABS2R5W4_9BACI</name>
<dbReference type="SUPFAM" id="SSF48008">
    <property type="entry name" value="GntR ligand-binding domain-like"/>
    <property type="match status" value="1"/>
</dbReference>
<dbReference type="PROSITE" id="PS50949">
    <property type="entry name" value="HTH_GNTR"/>
    <property type="match status" value="1"/>
</dbReference>
<feature type="domain" description="HTH gntR-type" evidence="4">
    <location>
        <begin position="15"/>
        <end position="82"/>
    </location>
</feature>
<evidence type="ECO:0000256" key="1">
    <source>
        <dbReference type="ARBA" id="ARBA00023015"/>
    </source>
</evidence>
<gene>
    <name evidence="5" type="ORF">JOC94_002017</name>
</gene>
<dbReference type="Gene3D" id="1.20.120.530">
    <property type="entry name" value="GntR ligand-binding domain-like"/>
    <property type="match status" value="1"/>
</dbReference>
<dbReference type="RefSeq" id="WP_236017048.1">
    <property type="nucleotide sequence ID" value="NZ_JAFBFH010000011.1"/>
</dbReference>
<dbReference type="Gene3D" id="1.10.10.10">
    <property type="entry name" value="Winged helix-like DNA-binding domain superfamily/Winged helix DNA-binding domain"/>
    <property type="match status" value="1"/>
</dbReference>
<comment type="caution">
    <text evidence="5">The sequence shown here is derived from an EMBL/GenBank/DDBJ whole genome shotgun (WGS) entry which is preliminary data.</text>
</comment>
<protein>
    <submittedName>
        <fullName evidence="5">DNA-binding GntR family transcriptional regulator</fullName>
    </submittedName>
</protein>
<organism evidence="5 6">
    <name type="scientific">Siminovitchia thermophila</name>
    <dbReference type="NCBI Taxonomy" id="1245522"/>
    <lineage>
        <taxon>Bacteria</taxon>
        <taxon>Bacillati</taxon>
        <taxon>Bacillota</taxon>
        <taxon>Bacilli</taxon>
        <taxon>Bacillales</taxon>
        <taxon>Bacillaceae</taxon>
        <taxon>Siminovitchia</taxon>
    </lineage>
</organism>
<dbReference type="PANTHER" id="PTHR43537:SF24">
    <property type="entry name" value="GLUCONATE OPERON TRANSCRIPTIONAL REPRESSOR"/>
    <property type="match status" value="1"/>
</dbReference>
<dbReference type="InterPro" id="IPR011711">
    <property type="entry name" value="GntR_C"/>
</dbReference>
<dbReference type="InterPro" id="IPR008920">
    <property type="entry name" value="TF_FadR/GntR_C"/>
</dbReference>
<dbReference type="SUPFAM" id="SSF46785">
    <property type="entry name" value="Winged helix' DNA-binding domain"/>
    <property type="match status" value="1"/>
</dbReference>
<keyword evidence="2 5" id="KW-0238">DNA-binding</keyword>
<dbReference type="SMART" id="SM00345">
    <property type="entry name" value="HTH_GNTR"/>
    <property type="match status" value="1"/>
</dbReference>
<evidence type="ECO:0000313" key="6">
    <source>
        <dbReference type="Proteomes" id="UP000823485"/>
    </source>
</evidence>
<dbReference type="PANTHER" id="PTHR43537">
    <property type="entry name" value="TRANSCRIPTIONAL REGULATOR, GNTR FAMILY"/>
    <property type="match status" value="1"/>
</dbReference>
<accession>A0ABS2R5W4</accession>
<dbReference type="Pfam" id="PF07729">
    <property type="entry name" value="FCD"/>
    <property type="match status" value="1"/>
</dbReference>
<proteinExistence type="predicted"/>